<name>G3AB50_9RALS</name>
<dbReference type="AlphaFoldDB" id="G3AB50"/>
<reference evidence="1" key="1">
    <citation type="journal article" date="2011" name="PLoS ONE">
        <title>Ralstonia syzygii, the Blood Disease Bacterium and some Asian R. solanacearum strains form a single genomic species despite divergent lifestyles.</title>
        <authorList>
            <person name="Remenant B."/>
            <person name="de Cambiaire J.C."/>
            <person name="Cellier G."/>
            <person name="Jacobs J.M."/>
            <person name="Mangenot S."/>
            <person name="Barbe V."/>
            <person name="Lajus A."/>
            <person name="Vallenet D."/>
            <person name="Medigue C."/>
            <person name="Fegan M."/>
            <person name="Allen C."/>
            <person name="Prior P."/>
        </authorList>
    </citation>
    <scope>NUCLEOTIDE SEQUENCE</scope>
    <source>
        <strain evidence="1">R24</strain>
    </source>
</reference>
<dbReference type="EMBL" id="FR854092">
    <property type="protein sequence ID" value="CCA86739.1"/>
    <property type="molecule type" value="Genomic_DNA"/>
</dbReference>
<proteinExistence type="predicted"/>
<evidence type="ECO:0000313" key="1">
    <source>
        <dbReference type="EMBL" id="CCA86739.1"/>
    </source>
</evidence>
<gene>
    <name evidence="1" type="ORF">RALSY_mp30048</name>
</gene>
<organism evidence="1">
    <name type="scientific">Ralstonia syzygii R24</name>
    <dbReference type="NCBI Taxonomy" id="907261"/>
    <lineage>
        <taxon>Bacteria</taxon>
        <taxon>Pseudomonadati</taxon>
        <taxon>Pseudomonadota</taxon>
        <taxon>Betaproteobacteria</taxon>
        <taxon>Burkholderiales</taxon>
        <taxon>Burkholderiaceae</taxon>
        <taxon>Ralstonia</taxon>
        <taxon>Ralstonia solanacearum species complex</taxon>
    </lineage>
</organism>
<reference evidence="1" key="2">
    <citation type="submission" date="2011-04" db="EMBL/GenBank/DDBJ databases">
        <authorList>
            <person name="Genoscope - CEA"/>
        </authorList>
    </citation>
    <scope>NUCLEOTIDE SEQUENCE</scope>
    <source>
        <strain evidence="1">R24</strain>
    </source>
</reference>
<protein>
    <submittedName>
        <fullName evidence="1">Uncharacterized protein</fullName>
    </submittedName>
</protein>
<accession>G3AB50</accession>
<sequence length="27" mass="3171">MIKLDEESRTYLQYNTLVPSGEDCHDI</sequence>